<dbReference type="EMBL" id="CP017448">
    <property type="protein sequence ID" value="AOV16166.1"/>
    <property type="molecule type" value="Genomic_DNA"/>
</dbReference>
<keyword evidence="2" id="KW-0723">Serine/threonine-protein kinase</keyword>
<gene>
    <name evidence="10" type="ORF">BJI67_02975</name>
</gene>
<feature type="compositionally biased region" description="Low complexity" evidence="8">
    <location>
        <begin position="497"/>
        <end position="509"/>
    </location>
</feature>
<dbReference type="FunFam" id="1.10.510.10:FF:000021">
    <property type="entry name" value="Serine/threonine protein kinase"/>
    <property type="match status" value="1"/>
</dbReference>
<dbReference type="PANTHER" id="PTHR43289:SF34">
    <property type="entry name" value="SERINE_THREONINE-PROTEIN KINASE YBDM-RELATED"/>
    <property type="match status" value="1"/>
</dbReference>
<dbReference type="InterPro" id="IPR011009">
    <property type="entry name" value="Kinase-like_dom_sf"/>
</dbReference>
<keyword evidence="5" id="KW-0418">Kinase</keyword>
<dbReference type="SMART" id="SM00567">
    <property type="entry name" value="EZ_HEAT"/>
    <property type="match status" value="8"/>
</dbReference>
<dbReference type="Pfam" id="PF13646">
    <property type="entry name" value="HEAT_2"/>
    <property type="match status" value="2"/>
</dbReference>
<dbReference type="InterPro" id="IPR004155">
    <property type="entry name" value="PBS_lyase_HEAT"/>
</dbReference>
<dbReference type="SUPFAM" id="SSF48371">
    <property type="entry name" value="ARM repeat"/>
    <property type="match status" value="1"/>
</dbReference>
<dbReference type="PROSITE" id="PS50011">
    <property type="entry name" value="PROTEIN_KINASE_DOM"/>
    <property type="match status" value="1"/>
</dbReference>
<organism evidence="10 11">
    <name type="scientific">Acidihalobacter aeolianus</name>
    <dbReference type="NCBI Taxonomy" id="2792603"/>
    <lineage>
        <taxon>Bacteria</taxon>
        <taxon>Pseudomonadati</taxon>
        <taxon>Pseudomonadota</taxon>
        <taxon>Gammaproteobacteria</taxon>
        <taxon>Chromatiales</taxon>
        <taxon>Ectothiorhodospiraceae</taxon>
        <taxon>Acidihalobacter</taxon>
    </lineage>
</organism>
<dbReference type="Pfam" id="PF00069">
    <property type="entry name" value="Pkinase"/>
    <property type="match status" value="1"/>
</dbReference>
<dbReference type="InterPro" id="IPR016024">
    <property type="entry name" value="ARM-type_fold"/>
</dbReference>
<evidence type="ECO:0000256" key="3">
    <source>
        <dbReference type="ARBA" id="ARBA00022679"/>
    </source>
</evidence>
<feature type="domain" description="Protein kinase" evidence="9">
    <location>
        <begin position="534"/>
        <end position="796"/>
    </location>
</feature>
<keyword evidence="4 7" id="KW-0547">Nucleotide-binding</keyword>
<feature type="binding site" evidence="7">
    <location>
        <position position="563"/>
    </location>
    <ligand>
        <name>ATP</name>
        <dbReference type="ChEBI" id="CHEBI:30616"/>
    </ligand>
</feature>
<dbReference type="PANTHER" id="PTHR43289">
    <property type="entry name" value="MITOGEN-ACTIVATED PROTEIN KINASE KINASE KINASE 20-RELATED"/>
    <property type="match status" value="1"/>
</dbReference>
<evidence type="ECO:0000313" key="10">
    <source>
        <dbReference type="EMBL" id="AOV16166.1"/>
    </source>
</evidence>
<dbReference type="GO" id="GO:0005524">
    <property type="term" value="F:ATP binding"/>
    <property type="evidence" value="ECO:0007669"/>
    <property type="project" value="UniProtKB-UniRule"/>
</dbReference>
<dbReference type="Gene3D" id="1.10.510.10">
    <property type="entry name" value="Transferase(Phosphotransferase) domain 1"/>
    <property type="match status" value="1"/>
</dbReference>
<dbReference type="PROSITE" id="PS00107">
    <property type="entry name" value="PROTEIN_KINASE_ATP"/>
    <property type="match status" value="1"/>
</dbReference>
<evidence type="ECO:0000256" key="1">
    <source>
        <dbReference type="ARBA" id="ARBA00012513"/>
    </source>
</evidence>
<dbReference type="EC" id="2.7.11.1" evidence="1"/>
<evidence type="ECO:0000259" key="9">
    <source>
        <dbReference type="PROSITE" id="PS50011"/>
    </source>
</evidence>
<proteinExistence type="predicted"/>
<dbReference type="Gene3D" id="3.30.200.20">
    <property type="entry name" value="Phosphorylase Kinase, domain 1"/>
    <property type="match status" value="1"/>
</dbReference>
<dbReference type="PROSITE" id="PS50077">
    <property type="entry name" value="HEAT_REPEAT"/>
    <property type="match status" value="1"/>
</dbReference>
<feature type="region of interest" description="Disordered" evidence="8">
    <location>
        <begin position="485"/>
        <end position="510"/>
    </location>
</feature>
<dbReference type="RefSeq" id="WP_070071762.1">
    <property type="nucleotide sequence ID" value="NZ_CP017448.1"/>
</dbReference>
<evidence type="ECO:0000313" key="11">
    <source>
        <dbReference type="Proteomes" id="UP000095342"/>
    </source>
</evidence>
<evidence type="ECO:0000256" key="8">
    <source>
        <dbReference type="SAM" id="MobiDB-lite"/>
    </source>
</evidence>
<dbReference type="KEGG" id="aaeo:BJI67_02975"/>
<name>A0A1D8K5D3_9GAMM</name>
<dbReference type="Proteomes" id="UP000095342">
    <property type="component" value="Chromosome"/>
</dbReference>
<dbReference type="InterPro" id="IPR011989">
    <property type="entry name" value="ARM-like"/>
</dbReference>
<sequence>MSLFRDFRAERRIAQMLAVKQIGSVEGVQALERLRECSGEAIPRLVRLLTDGDGVGGNKTKLMQVLTRLLDDDTLPTFYRILTAGEPRLSQAVVEVLRTGRGYDPNRMLDFLSDPSVPKSALLEILSAQGKALDAHGLLRQISHLDPSERNVAFRLLAEIAEPELIPELVNRASAKDLQIRQGVARILGKFDHPKAHEALRRMLDDPGKTVRQLALNALAAYPGALDLEILFHLLHDSDIGIQACAVDAIVQMRDPQTLEYLIDVLRDESEYVRRAGVEILNEIGDTHSIKTLLQSIKDDDWWVRARAADALARIGGSRVIQAVVSLLRDDDEFVRRAAVEIMNSIKDEASFRHLVDALADTDWWVRERAVDALAKLGNKAALPALLPLLERDGSTAVAVLRALSQLGGPEQIEAVTAQLRRPEPAVRSEAMLALVELADAERAPEIQALLETAAQSAPEEEVRDLARDCASRLTDRYAALRNGSTRAADETSGSLASNPSASTSDASSMIPAVAGPPIKLKLLRAGELLGDRYRHIRRVGRGAFGTVTLADDLQRGEQVILKFLHPQMAVDENMVRRFQREHHFAKRIEHHNVIRIYDFFMMGGLYVISMEYFPSTALSAEVKARVPLSLDRAMHIAHEVAAGMTAAHAIGIVHRDLKPGNILINEHNLVKIVDFGVAAAVDSADTRLTRTGLLVGTPRYMAPEQVLGKAIDERTDIYSLGVILYEMLAGTAPFSGDDNVAVMYQHVQGGAKPLHEQNPEISRTLSALVARMMAVEPEQRFRSMREVRHTLEPFMQPHRM</sequence>
<dbReference type="PROSITE" id="PS00108">
    <property type="entry name" value="PROTEIN_KINASE_ST"/>
    <property type="match status" value="1"/>
</dbReference>
<reference evidence="10 11" key="1">
    <citation type="submission" date="2016-09" db="EMBL/GenBank/DDBJ databases">
        <title>Acidihalobacter prosperus V6 (DSM14174).</title>
        <authorList>
            <person name="Khaleque H.N."/>
            <person name="Ramsay J.P."/>
            <person name="Murphy R.J.T."/>
            <person name="Kaksonen A.H."/>
            <person name="Boxall N.J."/>
            <person name="Watkin E.L.J."/>
        </authorList>
    </citation>
    <scope>NUCLEOTIDE SEQUENCE [LARGE SCALE GENOMIC DNA]</scope>
    <source>
        <strain evidence="10 11">V6</strain>
    </source>
</reference>
<keyword evidence="6 7" id="KW-0067">ATP-binding</keyword>
<protein>
    <recommendedName>
        <fullName evidence="1">non-specific serine/threonine protein kinase</fullName>
        <ecNumber evidence="1">2.7.11.1</ecNumber>
    </recommendedName>
</protein>
<dbReference type="SUPFAM" id="SSF56112">
    <property type="entry name" value="Protein kinase-like (PK-like)"/>
    <property type="match status" value="1"/>
</dbReference>
<evidence type="ECO:0000256" key="6">
    <source>
        <dbReference type="ARBA" id="ARBA00022840"/>
    </source>
</evidence>
<dbReference type="SMART" id="SM00220">
    <property type="entry name" value="S_TKc"/>
    <property type="match status" value="1"/>
</dbReference>
<accession>A0A1D8K5D3</accession>
<evidence type="ECO:0000256" key="7">
    <source>
        <dbReference type="PROSITE-ProRule" id="PRU10141"/>
    </source>
</evidence>
<evidence type="ECO:0000256" key="2">
    <source>
        <dbReference type="ARBA" id="ARBA00022527"/>
    </source>
</evidence>
<keyword evidence="3" id="KW-0808">Transferase</keyword>
<evidence type="ECO:0000256" key="4">
    <source>
        <dbReference type="ARBA" id="ARBA00022741"/>
    </source>
</evidence>
<evidence type="ECO:0000256" key="5">
    <source>
        <dbReference type="ARBA" id="ARBA00022777"/>
    </source>
</evidence>
<dbReference type="GO" id="GO:0004674">
    <property type="term" value="F:protein serine/threonine kinase activity"/>
    <property type="evidence" value="ECO:0007669"/>
    <property type="project" value="UniProtKB-KW"/>
</dbReference>
<dbReference type="Gene3D" id="1.25.10.10">
    <property type="entry name" value="Leucine-rich Repeat Variant"/>
    <property type="match status" value="3"/>
</dbReference>
<dbReference type="InterPro" id="IPR000719">
    <property type="entry name" value="Prot_kinase_dom"/>
</dbReference>
<dbReference type="Pfam" id="PF03130">
    <property type="entry name" value="HEAT_PBS"/>
    <property type="match status" value="1"/>
</dbReference>
<dbReference type="InterPro" id="IPR021133">
    <property type="entry name" value="HEAT_type_2"/>
</dbReference>
<dbReference type="InterPro" id="IPR008271">
    <property type="entry name" value="Ser/Thr_kinase_AS"/>
</dbReference>
<dbReference type="AlphaFoldDB" id="A0A1D8K5D3"/>
<dbReference type="InterPro" id="IPR017441">
    <property type="entry name" value="Protein_kinase_ATP_BS"/>
</dbReference>
<keyword evidence="11" id="KW-1185">Reference proteome</keyword>
<dbReference type="CDD" id="cd14014">
    <property type="entry name" value="STKc_PknB_like"/>
    <property type="match status" value="1"/>
</dbReference>